<proteinExistence type="predicted"/>
<dbReference type="SMART" id="SM00046">
    <property type="entry name" value="DAGKc"/>
    <property type="match status" value="1"/>
</dbReference>
<evidence type="ECO:0000256" key="1">
    <source>
        <dbReference type="ARBA" id="ARBA00001946"/>
    </source>
</evidence>
<name>A0AAW1QLJ2_9CHLO</name>
<dbReference type="PANTHER" id="PTHR12358:SF106">
    <property type="entry name" value="LIPID KINASE YEGS"/>
    <property type="match status" value="1"/>
</dbReference>
<evidence type="ECO:0000256" key="7">
    <source>
        <dbReference type="ARBA" id="ARBA00022840"/>
    </source>
</evidence>
<evidence type="ECO:0000256" key="5">
    <source>
        <dbReference type="ARBA" id="ARBA00022741"/>
    </source>
</evidence>
<feature type="region of interest" description="Disordered" evidence="12">
    <location>
        <begin position="447"/>
        <end position="475"/>
    </location>
</feature>
<dbReference type="GO" id="GO:0006665">
    <property type="term" value="P:sphingolipid metabolic process"/>
    <property type="evidence" value="ECO:0007669"/>
    <property type="project" value="UniProtKB-ARBA"/>
</dbReference>
<keyword evidence="8" id="KW-0460">Magnesium</keyword>
<organism evidence="14 15">
    <name type="scientific">Apatococcus lobatus</name>
    <dbReference type="NCBI Taxonomy" id="904363"/>
    <lineage>
        <taxon>Eukaryota</taxon>
        <taxon>Viridiplantae</taxon>
        <taxon>Chlorophyta</taxon>
        <taxon>core chlorophytes</taxon>
        <taxon>Trebouxiophyceae</taxon>
        <taxon>Chlorellales</taxon>
        <taxon>Chlorellaceae</taxon>
        <taxon>Apatococcus</taxon>
    </lineage>
</organism>
<feature type="compositionally biased region" description="Basic and acidic residues" evidence="12">
    <location>
        <begin position="407"/>
        <end position="417"/>
    </location>
</feature>
<keyword evidence="4" id="KW-0479">Metal-binding</keyword>
<dbReference type="GO" id="GO:0046872">
    <property type="term" value="F:metal ion binding"/>
    <property type="evidence" value="ECO:0007669"/>
    <property type="project" value="UniProtKB-KW"/>
</dbReference>
<dbReference type="InterPro" id="IPR001206">
    <property type="entry name" value="Diacylglycerol_kinase_cat_dom"/>
</dbReference>
<feature type="compositionally biased region" description="Basic and acidic residues" evidence="12">
    <location>
        <begin position="20"/>
        <end position="43"/>
    </location>
</feature>
<protein>
    <recommendedName>
        <fullName evidence="13">DAGKc domain-containing protein</fullName>
    </recommendedName>
</protein>
<dbReference type="EMBL" id="JALJOS010000033">
    <property type="protein sequence ID" value="KAK9822273.1"/>
    <property type="molecule type" value="Genomic_DNA"/>
</dbReference>
<dbReference type="InterPro" id="IPR016064">
    <property type="entry name" value="NAD/diacylglycerol_kinase_sf"/>
</dbReference>
<keyword evidence="5" id="KW-0547">Nucleotide-binding</keyword>
<keyword evidence="7" id="KW-0067">ATP-binding</keyword>
<dbReference type="GO" id="GO:0016301">
    <property type="term" value="F:kinase activity"/>
    <property type="evidence" value="ECO:0007669"/>
    <property type="project" value="UniProtKB-KW"/>
</dbReference>
<keyword evidence="15" id="KW-1185">Reference proteome</keyword>
<dbReference type="InterPro" id="IPR005218">
    <property type="entry name" value="Diacylglycerol/lipid_kinase"/>
</dbReference>
<dbReference type="AlphaFoldDB" id="A0AAW1QLJ2"/>
<sequence>MSAATATRPSRTSTGTANTQKEKGKEEDCKPQPPQARKDEQPVAGIEKKKLFVVVNGKKTGDMHLRAAIKHLREEGHTVEVRVTYEAADSERYVAEAIEDGSYDTIVAAGGDGSINEIGSAMVKLDADESSCLGIVPMGTANDFATGLGISDDPWEALQLAAHSTAHPIDVGTVNGQVFMNVATGGFGTELTVKTDEGMKNQLGGMAYLITGVTSFNAIASKKATFSGPVVSTLKKKDGGYQIDSAALQQGEKEGSVEPVKDGEVVEISGELLILAVGNGQQAGGGVRLCPGAVLDDGYLDVSYVLNVSPQQIPGVLKDLTNMKDAAKLKDTFHSMRVSSLDVECPDGLQINRDGEPMRDTKLQFRILPKRLKVHMPEPSLLKQPSKRGMAAQQAYKQKLASSSSGDGKRPARKEKPPVWQHPIVTAGLKNALVMGLGVVLTVGLQRRQGQDMSQEEHDKKDSRLGKLSRKLQLA</sequence>
<feature type="domain" description="DAGKc" evidence="13">
    <location>
        <begin position="46"/>
        <end position="178"/>
    </location>
</feature>
<evidence type="ECO:0000256" key="6">
    <source>
        <dbReference type="ARBA" id="ARBA00022777"/>
    </source>
</evidence>
<dbReference type="InterPro" id="IPR017438">
    <property type="entry name" value="ATP-NAD_kinase_N"/>
</dbReference>
<accession>A0AAW1QLJ2</accession>
<keyword evidence="11" id="KW-1208">Phospholipid metabolism</keyword>
<evidence type="ECO:0000256" key="4">
    <source>
        <dbReference type="ARBA" id="ARBA00022723"/>
    </source>
</evidence>
<dbReference type="GO" id="GO:0005886">
    <property type="term" value="C:plasma membrane"/>
    <property type="evidence" value="ECO:0007669"/>
    <property type="project" value="TreeGrafter"/>
</dbReference>
<keyword evidence="9" id="KW-0443">Lipid metabolism</keyword>
<reference evidence="14 15" key="1">
    <citation type="journal article" date="2024" name="Nat. Commun.">
        <title>Phylogenomics reveals the evolutionary origins of lichenization in chlorophyte algae.</title>
        <authorList>
            <person name="Puginier C."/>
            <person name="Libourel C."/>
            <person name="Otte J."/>
            <person name="Skaloud P."/>
            <person name="Haon M."/>
            <person name="Grisel S."/>
            <person name="Petersen M."/>
            <person name="Berrin J.G."/>
            <person name="Delaux P.M."/>
            <person name="Dal Grande F."/>
            <person name="Keller J."/>
        </authorList>
    </citation>
    <scope>NUCLEOTIDE SEQUENCE [LARGE SCALE GENOMIC DNA]</scope>
    <source>
        <strain evidence="14 15">SAG 2145</strain>
    </source>
</reference>
<dbReference type="Proteomes" id="UP001438707">
    <property type="component" value="Unassembled WGS sequence"/>
</dbReference>
<evidence type="ECO:0000256" key="8">
    <source>
        <dbReference type="ARBA" id="ARBA00022842"/>
    </source>
</evidence>
<evidence type="ECO:0000259" key="13">
    <source>
        <dbReference type="PROSITE" id="PS50146"/>
    </source>
</evidence>
<keyword evidence="6" id="KW-0418">Kinase</keyword>
<comment type="caution">
    <text evidence="14">The sequence shown here is derived from an EMBL/GenBank/DDBJ whole genome shotgun (WGS) entry which is preliminary data.</text>
</comment>
<dbReference type="GO" id="GO:0005524">
    <property type="term" value="F:ATP binding"/>
    <property type="evidence" value="ECO:0007669"/>
    <property type="project" value="UniProtKB-KW"/>
</dbReference>
<dbReference type="InterPro" id="IPR045540">
    <property type="entry name" value="YegS/DAGK_C"/>
</dbReference>
<evidence type="ECO:0000256" key="9">
    <source>
        <dbReference type="ARBA" id="ARBA00023098"/>
    </source>
</evidence>
<dbReference type="Pfam" id="PF19279">
    <property type="entry name" value="YegS_C"/>
    <property type="match status" value="1"/>
</dbReference>
<feature type="compositionally biased region" description="Basic and acidic residues" evidence="12">
    <location>
        <begin position="455"/>
        <end position="465"/>
    </location>
</feature>
<keyword evidence="10" id="KW-0594">Phospholipid biosynthesis</keyword>
<feature type="compositionally biased region" description="Low complexity" evidence="12">
    <location>
        <begin position="1"/>
        <end position="17"/>
    </location>
</feature>
<dbReference type="PANTHER" id="PTHR12358">
    <property type="entry name" value="SPHINGOSINE KINASE"/>
    <property type="match status" value="1"/>
</dbReference>
<dbReference type="Gene3D" id="2.60.200.40">
    <property type="match status" value="1"/>
</dbReference>
<dbReference type="GO" id="GO:0008654">
    <property type="term" value="P:phospholipid biosynthetic process"/>
    <property type="evidence" value="ECO:0007669"/>
    <property type="project" value="UniProtKB-KW"/>
</dbReference>
<evidence type="ECO:0000256" key="11">
    <source>
        <dbReference type="ARBA" id="ARBA00023264"/>
    </source>
</evidence>
<evidence type="ECO:0000313" key="14">
    <source>
        <dbReference type="EMBL" id="KAK9822273.1"/>
    </source>
</evidence>
<feature type="region of interest" description="Disordered" evidence="12">
    <location>
        <begin position="376"/>
        <end position="421"/>
    </location>
</feature>
<keyword evidence="3" id="KW-0808">Transferase</keyword>
<evidence type="ECO:0000256" key="3">
    <source>
        <dbReference type="ARBA" id="ARBA00022679"/>
    </source>
</evidence>
<keyword evidence="2" id="KW-0444">Lipid biosynthesis</keyword>
<dbReference type="PROSITE" id="PS50146">
    <property type="entry name" value="DAGK"/>
    <property type="match status" value="1"/>
</dbReference>
<feature type="region of interest" description="Disordered" evidence="12">
    <location>
        <begin position="1"/>
        <end position="43"/>
    </location>
</feature>
<evidence type="ECO:0000256" key="10">
    <source>
        <dbReference type="ARBA" id="ARBA00023209"/>
    </source>
</evidence>
<gene>
    <name evidence="14" type="ORF">WJX74_002034</name>
</gene>
<dbReference type="Pfam" id="PF00781">
    <property type="entry name" value="DAGK_cat"/>
    <property type="match status" value="1"/>
</dbReference>
<evidence type="ECO:0000313" key="15">
    <source>
        <dbReference type="Proteomes" id="UP001438707"/>
    </source>
</evidence>
<evidence type="ECO:0000256" key="2">
    <source>
        <dbReference type="ARBA" id="ARBA00022516"/>
    </source>
</evidence>
<comment type="cofactor">
    <cofactor evidence="1">
        <name>Mg(2+)</name>
        <dbReference type="ChEBI" id="CHEBI:18420"/>
    </cofactor>
</comment>
<dbReference type="InterPro" id="IPR050187">
    <property type="entry name" value="Lipid_Phosphate_FormReg"/>
</dbReference>
<dbReference type="SUPFAM" id="SSF111331">
    <property type="entry name" value="NAD kinase/diacylglycerol kinase-like"/>
    <property type="match status" value="1"/>
</dbReference>
<dbReference type="NCBIfam" id="TIGR00147">
    <property type="entry name" value="YegS/Rv2252/BmrU family lipid kinase"/>
    <property type="match status" value="1"/>
</dbReference>
<evidence type="ECO:0000256" key="12">
    <source>
        <dbReference type="SAM" id="MobiDB-lite"/>
    </source>
</evidence>
<dbReference type="Gene3D" id="3.40.50.10330">
    <property type="entry name" value="Probable inorganic polyphosphate/atp-NAD kinase, domain 1"/>
    <property type="match status" value="1"/>
</dbReference>